<evidence type="ECO:0008006" key="3">
    <source>
        <dbReference type="Google" id="ProtNLM"/>
    </source>
</evidence>
<dbReference type="EMBL" id="FOKY01000001">
    <property type="protein sequence ID" value="SFB70745.1"/>
    <property type="molecule type" value="Genomic_DNA"/>
</dbReference>
<organism evidence="1 2">
    <name type="scientific">Brevinema andersonii</name>
    <dbReference type="NCBI Taxonomy" id="34097"/>
    <lineage>
        <taxon>Bacteria</taxon>
        <taxon>Pseudomonadati</taxon>
        <taxon>Spirochaetota</taxon>
        <taxon>Spirochaetia</taxon>
        <taxon>Brevinematales</taxon>
        <taxon>Brevinemataceae</taxon>
        <taxon>Brevinema</taxon>
    </lineage>
</organism>
<evidence type="ECO:0000313" key="2">
    <source>
        <dbReference type="Proteomes" id="UP000240042"/>
    </source>
</evidence>
<dbReference type="Proteomes" id="UP000240042">
    <property type="component" value="Unassembled WGS sequence"/>
</dbReference>
<evidence type="ECO:0000313" key="1">
    <source>
        <dbReference type="EMBL" id="SFB70745.1"/>
    </source>
</evidence>
<accession>A0A1I1D747</accession>
<sequence>MKYLSLPLLLFISCNRTSPENTLIIPSFSQEKQLKSYTYSLSKTNPYHAALVLCHHSNILENSTSLQFDLVSYLRESGCFKKAIHIGTNIMDKKSSLKQKAKLNFNIGESFAGLNDYDSAKIFFEKSLKSKNYYYYYGYAQTARQAEDFRTAHEMYRKAFHSTKGKKHFINQSFAHFLVEEAIKIHKKDPQKAKQNPETVLNTPKLSINPVKVRAEILYKQWRFN</sequence>
<dbReference type="AlphaFoldDB" id="A0A1I1D747"/>
<keyword evidence="2" id="KW-1185">Reference proteome</keyword>
<dbReference type="Gene3D" id="1.25.40.10">
    <property type="entry name" value="Tetratricopeptide repeat domain"/>
    <property type="match status" value="1"/>
</dbReference>
<gene>
    <name evidence="1" type="ORF">SAMN02745150_00376</name>
</gene>
<protein>
    <recommendedName>
        <fullName evidence="3">Tetratricopeptide repeat-containing protein</fullName>
    </recommendedName>
</protein>
<dbReference type="SUPFAM" id="SSF48452">
    <property type="entry name" value="TPR-like"/>
    <property type="match status" value="1"/>
</dbReference>
<reference evidence="2" key="1">
    <citation type="submission" date="2016-10" db="EMBL/GenBank/DDBJ databases">
        <authorList>
            <person name="Varghese N."/>
            <person name="Submissions S."/>
        </authorList>
    </citation>
    <scope>NUCLEOTIDE SEQUENCE [LARGE SCALE GENOMIC DNA]</scope>
    <source>
        <strain evidence="2">ATCC 43811</strain>
    </source>
</reference>
<name>A0A1I1D747_BREAD</name>
<dbReference type="InterPro" id="IPR011990">
    <property type="entry name" value="TPR-like_helical_dom_sf"/>
</dbReference>
<proteinExistence type="predicted"/>
<dbReference type="RefSeq" id="WP_092317842.1">
    <property type="nucleotide sequence ID" value="NZ_FOKY01000001.1"/>
</dbReference>